<gene>
    <name evidence="1" type="ORF">FH972_000036</name>
</gene>
<dbReference type="Proteomes" id="UP000327013">
    <property type="component" value="Chromosome 1"/>
</dbReference>
<organism evidence="1 2">
    <name type="scientific">Carpinus fangiana</name>
    <dbReference type="NCBI Taxonomy" id="176857"/>
    <lineage>
        <taxon>Eukaryota</taxon>
        <taxon>Viridiplantae</taxon>
        <taxon>Streptophyta</taxon>
        <taxon>Embryophyta</taxon>
        <taxon>Tracheophyta</taxon>
        <taxon>Spermatophyta</taxon>
        <taxon>Magnoliopsida</taxon>
        <taxon>eudicotyledons</taxon>
        <taxon>Gunneridae</taxon>
        <taxon>Pentapetalae</taxon>
        <taxon>rosids</taxon>
        <taxon>fabids</taxon>
        <taxon>Fagales</taxon>
        <taxon>Betulaceae</taxon>
        <taxon>Carpinus</taxon>
    </lineage>
</organism>
<evidence type="ECO:0008006" key="3">
    <source>
        <dbReference type="Google" id="ProtNLM"/>
    </source>
</evidence>
<reference evidence="1 2" key="1">
    <citation type="submission" date="2019-06" db="EMBL/GenBank/DDBJ databases">
        <title>A chromosomal-level reference genome of Carpinus fangiana (Coryloideae, Betulaceae).</title>
        <authorList>
            <person name="Yang X."/>
            <person name="Wang Z."/>
            <person name="Zhang L."/>
            <person name="Hao G."/>
            <person name="Liu J."/>
            <person name="Yang Y."/>
        </authorList>
    </citation>
    <scope>NUCLEOTIDE SEQUENCE [LARGE SCALE GENOMIC DNA]</scope>
    <source>
        <strain evidence="1">Cfa_2016G</strain>
        <tissue evidence="1">Leaf</tissue>
    </source>
</reference>
<protein>
    <recommendedName>
        <fullName evidence="3">F-box associated domain-containing protein</fullName>
    </recommendedName>
</protein>
<keyword evidence="2" id="KW-1185">Reference proteome</keyword>
<sequence>MIPTTLRSLSLEEVYPIKYTAIEDREKLLLSFNMTDEVFLETPLQPLVEVKQQKNAFSWSWNFFVLNESTAMAIGNSHFDTWLLLEVCVKNSWIKLFTIELDSN</sequence>
<dbReference type="EMBL" id="CM017321">
    <property type="protein sequence ID" value="KAE7995215.1"/>
    <property type="molecule type" value="Genomic_DNA"/>
</dbReference>
<dbReference type="AlphaFoldDB" id="A0A5N6Q7M1"/>
<name>A0A5N6Q7M1_9ROSI</name>
<evidence type="ECO:0000313" key="1">
    <source>
        <dbReference type="EMBL" id="KAE7995215.1"/>
    </source>
</evidence>
<dbReference type="OrthoDB" id="591557at2759"/>
<evidence type="ECO:0000313" key="2">
    <source>
        <dbReference type="Proteomes" id="UP000327013"/>
    </source>
</evidence>
<accession>A0A5N6Q7M1</accession>
<proteinExistence type="predicted"/>